<dbReference type="GO" id="GO:0071539">
    <property type="term" value="P:protein localization to centrosome"/>
    <property type="evidence" value="ECO:0007669"/>
    <property type="project" value="InterPro"/>
</dbReference>
<feature type="region of interest" description="Disordered" evidence="2">
    <location>
        <begin position="1204"/>
        <end position="1274"/>
    </location>
</feature>
<feature type="compositionally biased region" description="Polar residues" evidence="2">
    <location>
        <begin position="66"/>
        <end position="89"/>
    </location>
</feature>
<feature type="region of interest" description="Disordered" evidence="2">
    <location>
        <begin position="887"/>
        <end position="941"/>
    </location>
</feature>
<feature type="compositionally biased region" description="Polar residues" evidence="2">
    <location>
        <begin position="916"/>
        <end position="925"/>
    </location>
</feature>
<evidence type="ECO:0000256" key="1">
    <source>
        <dbReference type="SAM" id="Coils"/>
    </source>
</evidence>
<feature type="region of interest" description="Disordered" evidence="2">
    <location>
        <begin position="66"/>
        <end position="108"/>
    </location>
</feature>
<comment type="caution">
    <text evidence="4">The sequence shown here is derived from an EMBL/GenBank/DDBJ whole genome shotgun (WGS) entry which is preliminary data.</text>
</comment>
<feature type="domain" description="Pericentriolar material 1 protein C-terminal" evidence="3">
    <location>
        <begin position="1479"/>
        <end position="1578"/>
    </location>
</feature>
<feature type="coiled-coil region" evidence="1">
    <location>
        <begin position="682"/>
        <end position="739"/>
    </location>
</feature>
<feature type="compositionally biased region" description="Basic and acidic residues" evidence="2">
    <location>
        <begin position="1869"/>
        <end position="1891"/>
    </location>
</feature>
<evidence type="ECO:0000259" key="3">
    <source>
        <dbReference type="Pfam" id="PF15717"/>
    </source>
</evidence>
<dbReference type="InterPro" id="IPR024138">
    <property type="entry name" value="Pericentriolar_Pcm1"/>
</dbReference>
<feature type="compositionally biased region" description="Polar residues" evidence="2">
    <location>
        <begin position="1895"/>
        <end position="1907"/>
    </location>
</feature>
<feature type="region of interest" description="Disordered" evidence="2">
    <location>
        <begin position="428"/>
        <end position="473"/>
    </location>
</feature>
<reference evidence="4 5" key="1">
    <citation type="submission" date="2024-03" db="EMBL/GenBank/DDBJ databases">
        <title>The genome assembly and annotation of the cricket Gryllus longicercus Weissman &amp; Gray.</title>
        <authorList>
            <person name="Szrajer S."/>
            <person name="Gray D."/>
            <person name="Ylla G."/>
        </authorList>
    </citation>
    <scope>NUCLEOTIDE SEQUENCE [LARGE SCALE GENOMIC DNA]</scope>
    <source>
        <strain evidence="4">DAG 2021-001</strain>
        <tissue evidence="4">Whole body minus gut</tissue>
    </source>
</reference>
<feature type="region of interest" description="Disordered" evidence="2">
    <location>
        <begin position="1541"/>
        <end position="1576"/>
    </location>
</feature>
<feature type="region of interest" description="Disordered" evidence="2">
    <location>
        <begin position="958"/>
        <end position="983"/>
    </location>
</feature>
<dbReference type="PANTHER" id="PTHR14164:SF12">
    <property type="entry name" value="PERICENTRIOLAR MATERIAL 1 PROTEIN"/>
    <property type="match status" value="1"/>
</dbReference>
<dbReference type="PANTHER" id="PTHR14164">
    <property type="entry name" value="PERICENTRIOLAR MATERIAL 1-RELATED"/>
    <property type="match status" value="1"/>
</dbReference>
<feature type="region of interest" description="Disordered" evidence="2">
    <location>
        <begin position="1120"/>
        <end position="1176"/>
    </location>
</feature>
<feature type="domain" description="Pericentriolar material 1 protein C-terminal" evidence="3">
    <location>
        <begin position="1618"/>
        <end position="1753"/>
    </location>
</feature>
<dbReference type="GO" id="GO:0034451">
    <property type="term" value="C:centriolar satellite"/>
    <property type="evidence" value="ECO:0007669"/>
    <property type="project" value="TreeGrafter"/>
</dbReference>
<feature type="compositionally biased region" description="Polar residues" evidence="2">
    <location>
        <begin position="1287"/>
        <end position="1301"/>
    </location>
</feature>
<feature type="region of interest" description="Disordered" evidence="2">
    <location>
        <begin position="1"/>
        <end position="43"/>
    </location>
</feature>
<feature type="compositionally biased region" description="Polar residues" evidence="2">
    <location>
        <begin position="15"/>
        <end position="26"/>
    </location>
</feature>
<feature type="compositionally biased region" description="Basic and acidic residues" evidence="2">
    <location>
        <begin position="446"/>
        <end position="458"/>
    </location>
</feature>
<evidence type="ECO:0000313" key="4">
    <source>
        <dbReference type="EMBL" id="KAK7869237.1"/>
    </source>
</evidence>
<dbReference type="Pfam" id="PF15717">
    <property type="entry name" value="PCM1_C"/>
    <property type="match status" value="2"/>
</dbReference>
<sequence length="1907" mass="208506">MAPGVNRLGRETGTVPKTKTPNNSGRDNAMGVSRTSRSNIPNNLLTSDGIPLLACVQAVCSVSGENSSAKEASRVTTQDWQSASGPSTNRTRKNSNTRASLLDYYDPSDGRIAHENSRFASSENQDQCGSVNKVCGEINGIEASPPTISVRRDCVRRPPRNVMPDTENKSNITKMPDRNQISSRLNQIRDYIQQTSSIMESLKSSGQPSHLVQYHKLAGMVADLRDSEGKLASLLTRFDDVSGSQMEKNSEAEEDNTSVEADRASAMNGKSSEMLNGHAETNGVSEYGSEARDKVQKENGAVLKTADSSRCNELRMRLEESQKKLQAMQEHQAALQALQQQTQQQLKEARAAQSTLLARTAAAAAAAATTTASSMNSDEDPNPETLRSNLDTIRDRLYALQMYEQRNPDKLQELQTKKERMDHLVAEFQTETNGAVGPAAASLQSGREKSGESSKDGSEAGDDDGNNSDIECDVQRVRHKMAQLSAMRAQLRRLQNMVDSGLQDTEMTGVQDSCPVHVEEIDGEEVEEEEAVNIRRQRQGKGRSVSRTNSTSSTATKPDNISQASVGHVHESELRIEKKTQKLREAKTKLHQLQKLLTTVMDLRSRGEPVPEHYLQILEEETTRVDQEQAAEAVQAAQEARAQQQANMDRDREGATALIPITGAGPTQESPEVTLEMVQAMALELQTQTQCLKEEKERLMRARQEIGNISRELPYREKKTNTQMLLQAKRRELEELMRKDQGQSSAVNQDICSEVSAGKSDTAGFSYIGEGTSAATWGGSTQGTLDDLAERDDDVQEQSAGYSSDEAQDDDESNQHYLGSQRKHPQRNTTSSSSNNNNSNNNNNNNAAVSIKKESLAQSTSTNRETLSMSLESGVFGGSQCGNVNSNAGSISGTFPPPQSLTGLAPQRTGPRNVWRKSSTDSSATLPRAVWTPSSQHPNTVDELATNANTTAVNTTMSHNENESNASNITQVNQSQSTTSSQNNWWQQQAMQLQSQLDATNNLYQSLLLEQQQQQQNLACWPQPPALAHLPGFRGPLPGAPSDAFYQQLLAATQFQQQQLLLTTLNQCCHLLWMQQREMASLRGIVMSLQDKLSRGNEGYPSTITFSQQPEDSLLISSAHTSAHQTPRQSQSNLSHSNANSTPVPNAPHSHPPLKVSYSGGLIQPPDEHSSSSGAFSFHSLPNLPHPPLLGPCFHDPSAILNNGPNCSNRTPQPQPLTQCSVPQAATHGAGGAPWLQQGSAGGAPGLLSAHASSASPVPALNNQVPPGNRANNYWDNFRSYSRQNLLSTSTKSNEGVSHSPSPLVDRSRNTLRNSAGLAQPHPSQHATYPMPDQGLPLNLSRKEKLNIERYHTVPDNYALPSGGIPDLAELQYPQSLPNNQYLSANMQVEHQQIGARALPSSVSNNMSSSDGRGTSSWQNRPSTRSYRTQRGMNCKRKNPRLPPAAATEHPLSSSSVASTPQDRGSRKHRDALCHRSGRSLFDVLSESVYTEVAALIAVNESRPHFLIQLFRDLQMVSSDPLRQRTLQSIHELVSRYLSEASGGPEGSHMHQNMKACKSKEPTLNDSLVSSDDDDNTKMRASATVTVPSAHTPPRNAAWNTHDDMSLPNVLQQGHNEWELEAVLEDLLPFLKGHLDEICSPALLDAVRQQAVQLMLAQTQSHCRHNMPGSTHQPAGGYFQGQLDALLEDGLNKFQGCRLRDVCEDLLMVITDILQSELTFLKLVDTVRREVDESSEDTCKNPTTSEEPSNSVHTLQLSVESAAQAFPPPDVNCQNRLESLGSAEGYNGDLAEADQSHHEEATGGGSPQQIEDVAGAIVPEDSDDDGLLEIMQNDVLRPEENQDGLAVALSREDCEEHAKTEAEDEWAVEQDREQGLDRVPTRLTDEIDGQDRPSMLQTNHSDASSNP</sequence>
<dbReference type="InterPro" id="IPR031446">
    <property type="entry name" value="PCM1_C"/>
</dbReference>
<organism evidence="4 5">
    <name type="scientific">Gryllus longicercus</name>
    <dbReference type="NCBI Taxonomy" id="2509291"/>
    <lineage>
        <taxon>Eukaryota</taxon>
        <taxon>Metazoa</taxon>
        <taxon>Ecdysozoa</taxon>
        <taxon>Arthropoda</taxon>
        <taxon>Hexapoda</taxon>
        <taxon>Insecta</taxon>
        <taxon>Pterygota</taxon>
        <taxon>Neoptera</taxon>
        <taxon>Polyneoptera</taxon>
        <taxon>Orthoptera</taxon>
        <taxon>Ensifera</taxon>
        <taxon>Gryllidea</taxon>
        <taxon>Grylloidea</taxon>
        <taxon>Gryllidae</taxon>
        <taxon>Gryllinae</taxon>
        <taxon>Gryllus</taxon>
    </lineage>
</organism>
<feature type="region of interest" description="Disordered" evidence="2">
    <location>
        <begin position="1287"/>
        <end position="1334"/>
    </location>
</feature>
<feature type="region of interest" description="Disordered" evidence="2">
    <location>
        <begin position="792"/>
        <end position="846"/>
    </location>
</feature>
<feature type="compositionally biased region" description="Polar residues" evidence="2">
    <location>
        <begin position="1262"/>
        <end position="1274"/>
    </location>
</feature>
<name>A0AAN9VZF5_9ORTH</name>
<feature type="compositionally biased region" description="Acidic residues" evidence="2">
    <location>
        <begin position="459"/>
        <end position="472"/>
    </location>
</feature>
<evidence type="ECO:0000313" key="5">
    <source>
        <dbReference type="Proteomes" id="UP001378592"/>
    </source>
</evidence>
<feature type="region of interest" description="Disordered" evidence="2">
    <location>
        <begin position="1401"/>
        <end position="1471"/>
    </location>
</feature>
<dbReference type="EMBL" id="JAZDUA010000077">
    <property type="protein sequence ID" value="KAK7869237.1"/>
    <property type="molecule type" value="Genomic_DNA"/>
</dbReference>
<feature type="compositionally biased region" description="Low complexity" evidence="2">
    <location>
        <begin position="1246"/>
        <end position="1261"/>
    </location>
</feature>
<feature type="compositionally biased region" description="Polar residues" evidence="2">
    <location>
        <begin position="1411"/>
        <end position="1432"/>
    </location>
</feature>
<feature type="compositionally biased region" description="Low complexity" evidence="2">
    <location>
        <begin position="967"/>
        <end position="983"/>
    </location>
</feature>
<dbReference type="GO" id="GO:0034454">
    <property type="term" value="P:microtubule anchoring at centrosome"/>
    <property type="evidence" value="ECO:0007669"/>
    <property type="project" value="InterPro"/>
</dbReference>
<feature type="compositionally biased region" description="Polar residues" evidence="2">
    <location>
        <begin position="1120"/>
        <end position="1144"/>
    </location>
</feature>
<evidence type="ECO:0000256" key="2">
    <source>
        <dbReference type="SAM" id="MobiDB-lite"/>
    </source>
</evidence>
<dbReference type="GO" id="GO:1905515">
    <property type="term" value="P:non-motile cilium assembly"/>
    <property type="evidence" value="ECO:0007669"/>
    <property type="project" value="TreeGrafter"/>
</dbReference>
<protein>
    <recommendedName>
        <fullName evidence="3">Pericentriolar material 1 protein C-terminal domain-containing protein</fullName>
    </recommendedName>
</protein>
<feature type="compositionally biased region" description="Low complexity" evidence="2">
    <location>
        <begin position="545"/>
        <end position="556"/>
    </location>
</feature>
<feature type="compositionally biased region" description="Polar residues" evidence="2">
    <location>
        <begin position="1451"/>
        <end position="1463"/>
    </location>
</feature>
<accession>A0AAN9VZF5</accession>
<feature type="compositionally biased region" description="Low complexity" evidence="2">
    <location>
        <begin position="828"/>
        <end position="846"/>
    </location>
</feature>
<feature type="region of interest" description="Disordered" evidence="2">
    <location>
        <begin position="242"/>
        <end position="308"/>
    </location>
</feature>
<feature type="compositionally biased region" description="Polar residues" evidence="2">
    <location>
        <begin position="33"/>
        <end position="43"/>
    </location>
</feature>
<feature type="region of interest" description="Disordered" evidence="2">
    <location>
        <begin position="1731"/>
        <end position="1752"/>
    </location>
</feature>
<feature type="compositionally biased region" description="Basic and acidic residues" evidence="2">
    <location>
        <begin position="1851"/>
        <end position="1861"/>
    </location>
</feature>
<feature type="coiled-coil region" evidence="1">
    <location>
        <begin position="311"/>
        <end position="355"/>
    </location>
</feature>
<dbReference type="GO" id="GO:0036064">
    <property type="term" value="C:ciliary basal body"/>
    <property type="evidence" value="ECO:0007669"/>
    <property type="project" value="TreeGrafter"/>
</dbReference>
<feature type="compositionally biased region" description="Polar residues" evidence="2">
    <location>
        <begin position="1204"/>
        <end position="1224"/>
    </location>
</feature>
<gene>
    <name evidence="4" type="ORF">R5R35_000866</name>
</gene>
<feature type="region of interest" description="Disordered" evidence="2">
    <location>
        <begin position="530"/>
        <end position="572"/>
    </location>
</feature>
<feature type="region of interest" description="Disordered" evidence="2">
    <location>
        <begin position="1851"/>
        <end position="1907"/>
    </location>
</feature>
<feature type="compositionally biased region" description="Polar residues" evidence="2">
    <location>
        <begin position="1740"/>
        <end position="1752"/>
    </location>
</feature>
<feature type="compositionally biased region" description="Low complexity" evidence="2">
    <location>
        <begin position="1401"/>
        <end position="1410"/>
    </location>
</feature>
<keyword evidence="5" id="KW-1185">Reference proteome</keyword>
<keyword evidence="1" id="KW-0175">Coiled coil</keyword>
<dbReference type="Proteomes" id="UP001378592">
    <property type="component" value="Unassembled WGS sequence"/>
</dbReference>
<proteinExistence type="predicted"/>